<dbReference type="Gene3D" id="1.10.10.10">
    <property type="entry name" value="Winged helix-like DNA-binding domain superfamily/Winged helix DNA-binding domain"/>
    <property type="match status" value="1"/>
</dbReference>
<keyword evidence="3" id="KW-0804">Transcription</keyword>
<dbReference type="SMART" id="SM00345">
    <property type="entry name" value="HTH_GNTR"/>
    <property type="match status" value="1"/>
</dbReference>
<dbReference type="STRING" id="517719.SAMN05421762_0505"/>
<dbReference type="Proteomes" id="UP000231644">
    <property type="component" value="Unassembled WGS sequence"/>
</dbReference>
<dbReference type="GO" id="GO:0003677">
    <property type="term" value="F:DNA binding"/>
    <property type="evidence" value="ECO:0007669"/>
    <property type="project" value="UniProtKB-KW"/>
</dbReference>
<keyword evidence="1" id="KW-0805">Transcription regulation</keyword>
<evidence type="ECO:0000259" key="4">
    <source>
        <dbReference type="PROSITE" id="PS50949"/>
    </source>
</evidence>
<evidence type="ECO:0000313" key="6">
    <source>
        <dbReference type="Proteomes" id="UP000231644"/>
    </source>
</evidence>
<dbReference type="GO" id="GO:0003700">
    <property type="term" value="F:DNA-binding transcription factor activity"/>
    <property type="evidence" value="ECO:0007669"/>
    <property type="project" value="InterPro"/>
</dbReference>
<protein>
    <submittedName>
        <fullName evidence="5">DNA-binding transcriptional regulator, GntR family</fullName>
    </submittedName>
</protein>
<dbReference type="InterPro" id="IPR000524">
    <property type="entry name" value="Tscrpt_reg_HTH_GntR"/>
</dbReference>
<proteinExistence type="predicted"/>
<evidence type="ECO:0000256" key="2">
    <source>
        <dbReference type="ARBA" id="ARBA00023125"/>
    </source>
</evidence>
<dbReference type="PROSITE" id="PS50949">
    <property type="entry name" value="HTH_GNTR"/>
    <property type="match status" value="1"/>
</dbReference>
<dbReference type="InterPro" id="IPR036390">
    <property type="entry name" value="WH_DNA-bd_sf"/>
</dbReference>
<organism evidence="5 6">
    <name type="scientific">Pseudooceanicola nitratireducens</name>
    <dbReference type="NCBI Taxonomy" id="517719"/>
    <lineage>
        <taxon>Bacteria</taxon>
        <taxon>Pseudomonadati</taxon>
        <taxon>Pseudomonadota</taxon>
        <taxon>Alphaproteobacteria</taxon>
        <taxon>Rhodobacterales</taxon>
        <taxon>Paracoccaceae</taxon>
        <taxon>Pseudooceanicola</taxon>
    </lineage>
</organism>
<feature type="domain" description="HTH gntR-type" evidence="4">
    <location>
        <begin position="4"/>
        <end position="72"/>
    </location>
</feature>
<keyword evidence="2 5" id="KW-0238">DNA-binding</keyword>
<reference evidence="5 6" key="1">
    <citation type="submission" date="2016-10" db="EMBL/GenBank/DDBJ databases">
        <authorList>
            <person name="de Groot N.N."/>
        </authorList>
    </citation>
    <scope>NUCLEOTIDE SEQUENCE [LARGE SCALE GENOMIC DNA]</scope>
    <source>
        <strain evidence="5 6">DSM 29619</strain>
    </source>
</reference>
<dbReference type="Pfam" id="PF00392">
    <property type="entry name" value="GntR"/>
    <property type="match status" value="1"/>
</dbReference>
<dbReference type="PANTHER" id="PTHR43537">
    <property type="entry name" value="TRANSCRIPTIONAL REGULATOR, GNTR FAMILY"/>
    <property type="match status" value="1"/>
</dbReference>
<dbReference type="PANTHER" id="PTHR43537:SF5">
    <property type="entry name" value="UXU OPERON TRANSCRIPTIONAL REGULATOR"/>
    <property type="match status" value="1"/>
</dbReference>
<gene>
    <name evidence="5" type="ORF">SAMN05421762_0505</name>
</gene>
<evidence type="ECO:0000256" key="1">
    <source>
        <dbReference type="ARBA" id="ARBA00023015"/>
    </source>
</evidence>
<evidence type="ECO:0000313" key="5">
    <source>
        <dbReference type="EMBL" id="SFC31401.1"/>
    </source>
</evidence>
<evidence type="ECO:0000256" key="3">
    <source>
        <dbReference type="ARBA" id="ARBA00023163"/>
    </source>
</evidence>
<dbReference type="EMBL" id="FOLX01000001">
    <property type="protein sequence ID" value="SFC31401.1"/>
    <property type="molecule type" value="Genomic_DNA"/>
</dbReference>
<sequence length="203" mass="22517">MLIRKDGSEIAAELRNRICMMQSATETITLHEGALATEFGVSRTPIRQVLQKLAYERLVETRSGVGTIVSPLNPDNRDRDVLVLKALFEAAAICGRGEDVSPLLRERLVVAEAISEATDPSKDSYLELRVQLLDLSASAVADDILSDALRAAHWRHIRWRMSENAWSEPEAQNRLHDTLVACVAAARKNDLGGVYKELSDRLV</sequence>
<dbReference type="InterPro" id="IPR036388">
    <property type="entry name" value="WH-like_DNA-bd_sf"/>
</dbReference>
<accession>A0A1I1I5P1</accession>
<dbReference type="RefSeq" id="WP_212632859.1">
    <property type="nucleotide sequence ID" value="NZ_FNZG01000002.1"/>
</dbReference>
<dbReference type="SUPFAM" id="SSF46785">
    <property type="entry name" value="Winged helix' DNA-binding domain"/>
    <property type="match status" value="1"/>
</dbReference>
<keyword evidence="6" id="KW-1185">Reference proteome</keyword>
<name>A0A1I1I5P1_9RHOB</name>
<dbReference type="AlphaFoldDB" id="A0A1I1I5P1"/>